<evidence type="ECO:0000313" key="2">
    <source>
        <dbReference type="EMBL" id="KAK0597836.1"/>
    </source>
</evidence>
<evidence type="ECO:0000313" key="3">
    <source>
        <dbReference type="Proteomes" id="UP001168877"/>
    </source>
</evidence>
<dbReference type="AlphaFoldDB" id="A0AA39W0R0"/>
<gene>
    <name evidence="2" type="ORF">LWI29_029061</name>
</gene>
<organism evidence="2 3">
    <name type="scientific">Acer saccharum</name>
    <name type="common">Sugar maple</name>
    <dbReference type="NCBI Taxonomy" id="4024"/>
    <lineage>
        <taxon>Eukaryota</taxon>
        <taxon>Viridiplantae</taxon>
        <taxon>Streptophyta</taxon>
        <taxon>Embryophyta</taxon>
        <taxon>Tracheophyta</taxon>
        <taxon>Spermatophyta</taxon>
        <taxon>Magnoliopsida</taxon>
        <taxon>eudicotyledons</taxon>
        <taxon>Gunneridae</taxon>
        <taxon>Pentapetalae</taxon>
        <taxon>rosids</taxon>
        <taxon>malvids</taxon>
        <taxon>Sapindales</taxon>
        <taxon>Sapindaceae</taxon>
        <taxon>Hippocastanoideae</taxon>
        <taxon>Acereae</taxon>
        <taxon>Acer</taxon>
    </lineage>
</organism>
<protein>
    <submittedName>
        <fullName evidence="2">Uncharacterized protein</fullName>
    </submittedName>
</protein>
<feature type="region of interest" description="Disordered" evidence="1">
    <location>
        <begin position="19"/>
        <end position="41"/>
    </location>
</feature>
<sequence>MRALQVSTDKPQIKKSLFLGSTEGNHGTARMATHPKSDMPVKTSRPVTVVILLLTYCRPDNECEKRAVLAICKPKGMQLRVQLLQGLPRQGSLAG</sequence>
<dbReference type="EMBL" id="JAUESC010000004">
    <property type="protein sequence ID" value="KAK0597836.1"/>
    <property type="molecule type" value="Genomic_DNA"/>
</dbReference>
<comment type="caution">
    <text evidence="2">The sequence shown here is derived from an EMBL/GenBank/DDBJ whole genome shotgun (WGS) entry which is preliminary data.</text>
</comment>
<accession>A0AA39W0R0</accession>
<keyword evidence="3" id="KW-1185">Reference proteome</keyword>
<name>A0AA39W0R0_ACESA</name>
<reference evidence="2" key="1">
    <citation type="journal article" date="2022" name="Plant J.">
        <title>Strategies of tolerance reflected in two North American maple genomes.</title>
        <authorList>
            <person name="McEvoy S.L."/>
            <person name="Sezen U.U."/>
            <person name="Trouern-Trend A."/>
            <person name="McMahon S.M."/>
            <person name="Schaberg P.G."/>
            <person name="Yang J."/>
            <person name="Wegrzyn J.L."/>
            <person name="Swenson N.G."/>
        </authorList>
    </citation>
    <scope>NUCLEOTIDE SEQUENCE</scope>
    <source>
        <strain evidence="2">NS2018</strain>
    </source>
</reference>
<reference evidence="2" key="2">
    <citation type="submission" date="2023-06" db="EMBL/GenBank/DDBJ databases">
        <authorList>
            <person name="Swenson N.G."/>
            <person name="Wegrzyn J.L."/>
            <person name="Mcevoy S.L."/>
        </authorList>
    </citation>
    <scope>NUCLEOTIDE SEQUENCE</scope>
    <source>
        <strain evidence="2">NS2018</strain>
        <tissue evidence="2">Leaf</tissue>
    </source>
</reference>
<proteinExistence type="predicted"/>
<dbReference type="Proteomes" id="UP001168877">
    <property type="component" value="Unassembled WGS sequence"/>
</dbReference>
<evidence type="ECO:0000256" key="1">
    <source>
        <dbReference type="SAM" id="MobiDB-lite"/>
    </source>
</evidence>